<evidence type="ECO:0000256" key="7">
    <source>
        <dbReference type="ARBA" id="ARBA00023136"/>
    </source>
</evidence>
<comment type="subcellular location">
    <subcellularLocation>
        <location evidence="1 9">Cell outer membrane</location>
        <topology evidence="1 9">Multi-pass membrane protein</topology>
    </subcellularLocation>
</comment>
<comment type="similarity">
    <text evidence="2 9">Belongs to the fimbrial export usher family.</text>
</comment>
<evidence type="ECO:0000259" key="10">
    <source>
        <dbReference type="Pfam" id="PF13953"/>
    </source>
</evidence>
<dbReference type="Pfam" id="PF00577">
    <property type="entry name" value="Usher"/>
    <property type="match status" value="1"/>
</dbReference>
<dbReference type="InterPro" id="IPR018030">
    <property type="entry name" value="Fimbrial_membr_usher_CS"/>
</dbReference>
<proteinExistence type="inferred from homology"/>
<keyword evidence="7 9" id="KW-0472">Membrane</keyword>
<dbReference type="PANTHER" id="PTHR30451:SF4">
    <property type="entry name" value="OUTER MEMBRANE USHER PROTEIN YQIG-RELATED"/>
    <property type="match status" value="1"/>
</dbReference>
<dbReference type="Proteomes" id="UP000041595">
    <property type="component" value="Unassembled WGS sequence"/>
</dbReference>
<keyword evidence="6" id="KW-0732">Signal</keyword>
<sequence length="808" mass="89444">MKNYNSYRWLFYLPLFSFEVIGVEFNTEFLKIGDQGQVDLSQFSSGEKLAPGNYLVDIIVNNNYVTQQQVNFLENASNSKSQPCLPKTLVETFGLKSDYVLTLPEQSCLTPDKLPGITINYHKSNGQLKITVPQSLLEYYDKNYTPPEQWDNGVAGLMLDYRFIGNTRQDKHAERINSLSSFGTAGANLGGWRLRGDYQFSNYSDNNGNQSLGFNNIHMFRPLPSIKSLLTMGETFLSSDIFDTVSFRGLKLASDERMLPPSLRGYAPRITGIAKTNARITVSQLGRTIYMTTVPPGPFSIQDMSSAVQGELQVTIQEEDGSSEQFSVNTSSVPFLTRQGQFRYNTSVGKPTNVDSHAQKPVFGMGELSYGITNTWSAYGGSILAEDYYSLAFGIGKDLYQFGAMSFDVTQAHATIEDKQLVGHSYRLNYAKRFDSLDADIHFFGYRFSDKKFVSLNEFTNTVNSVIQRDNKESYSIVTAKQFGEYSTYLSYTNDTYWNAESAKRFGISLSTRIDVAQFKNISLDISLSYNKDHERDDVISYLGISIPLEGQTRVSYNQQTGDGRFNPTVSLRKNHGKNDYYQLTAGSTHNDPMVSGYYQHKTDAYKLGVSGSNVSQSYNSVTVNFSGSMVTTPKGSALHSSGSGGNTRLLVDTHGVSDVTFNNGKNHTNKYGYAVIDGASAYENFEARVDVNNLPKNAESNAPIRSVVLTEGAIGYVPFEMNKGSKILVLLKGVDGNPLPFGAEVTNEQTGKSNAIVGEQGLTYLIGVNPDSQLVVRWADQSCLIVLPPALSENTFSPQSVICRKAT</sequence>
<keyword evidence="4" id="KW-1134">Transmembrane beta strand</keyword>
<dbReference type="AlphaFoldDB" id="A0A0T9UWC3"/>
<evidence type="ECO:0000256" key="5">
    <source>
        <dbReference type="ARBA" id="ARBA00022692"/>
    </source>
</evidence>
<feature type="domain" description="PapC-like C-terminal" evidence="10">
    <location>
        <begin position="732"/>
        <end position="785"/>
    </location>
</feature>
<dbReference type="SUPFAM" id="SSF141729">
    <property type="entry name" value="FimD N-terminal domain-like"/>
    <property type="match status" value="1"/>
</dbReference>
<keyword evidence="3 9" id="KW-0813">Transport</keyword>
<dbReference type="PROSITE" id="PS01151">
    <property type="entry name" value="FIMBRIAL_USHER"/>
    <property type="match status" value="1"/>
</dbReference>
<keyword evidence="9" id="KW-1029">Fimbrium biogenesis</keyword>
<accession>A0A0T9UWC3</accession>
<evidence type="ECO:0000256" key="6">
    <source>
        <dbReference type="ARBA" id="ARBA00022729"/>
    </source>
</evidence>
<evidence type="ECO:0000256" key="8">
    <source>
        <dbReference type="ARBA" id="ARBA00023237"/>
    </source>
</evidence>
<name>A0A0T9UWC3_YERAL</name>
<dbReference type="Gene3D" id="2.60.40.2610">
    <property type="entry name" value="Outer membrane usher protein FimD, plug domain"/>
    <property type="match status" value="1"/>
</dbReference>
<dbReference type="GO" id="GO:0009297">
    <property type="term" value="P:pilus assembly"/>
    <property type="evidence" value="ECO:0007669"/>
    <property type="project" value="InterPro"/>
</dbReference>
<dbReference type="InterPro" id="IPR042186">
    <property type="entry name" value="FimD_plug_dom"/>
</dbReference>
<evidence type="ECO:0000256" key="3">
    <source>
        <dbReference type="ARBA" id="ARBA00022448"/>
    </source>
</evidence>
<evidence type="ECO:0000313" key="12">
    <source>
        <dbReference type="EMBL" id="CNL77902.1"/>
    </source>
</evidence>
<dbReference type="Gene3D" id="3.10.20.410">
    <property type="match status" value="1"/>
</dbReference>
<dbReference type="Pfam" id="PF13953">
    <property type="entry name" value="PapC_C"/>
    <property type="match status" value="1"/>
</dbReference>
<dbReference type="GO" id="GO:0015473">
    <property type="term" value="F:fimbrial usher porin activity"/>
    <property type="evidence" value="ECO:0007669"/>
    <property type="project" value="InterPro"/>
</dbReference>
<dbReference type="Gene3D" id="2.60.40.2070">
    <property type="match status" value="1"/>
</dbReference>
<organism evidence="12 13">
    <name type="scientific">Yersinia aldovae</name>
    <dbReference type="NCBI Taxonomy" id="29483"/>
    <lineage>
        <taxon>Bacteria</taxon>
        <taxon>Pseudomonadati</taxon>
        <taxon>Pseudomonadota</taxon>
        <taxon>Gammaproteobacteria</taxon>
        <taxon>Enterobacterales</taxon>
        <taxon>Yersiniaceae</taxon>
        <taxon>Yersinia</taxon>
    </lineage>
</organism>
<evidence type="ECO:0000256" key="2">
    <source>
        <dbReference type="ARBA" id="ARBA00008064"/>
    </source>
</evidence>
<evidence type="ECO:0000256" key="4">
    <source>
        <dbReference type="ARBA" id="ARBA00022452"/>
    </source>
</evidence>
<evidence type="ECO:0000256" key="9">
    <source>
        <dbReference type="RuleBase" id="RU003884"/>
    </source>
</evidence>
<dbReference type="InterPro" id="IPR000015">
    <property type="entry name" value="Fimb_usher"/>
</dbReference>
<dbReference type="RefSeq" id="WP_082168212.1">
    <property type="nucleotide sequence ID" value="NZ_CQEJ01000035.1"/>
</dbReference>
<evidence type="ECO:0000313" key="13">
    <source>
        <dbReference type="Proteomes" id="UP000041595"/>
    </source>
</evidence>
<dbReference type="Pfam" id="PF13954">
    <property type="entry name" value="PapC_N"/>
    <property type="match status" value="1"/>
</dbReference>
<dbReference type="InterPro" id="IPR025949">
    <property type="entry name" value="PapC-like_C"/>
</dbReference>
<dbReference type="FunFam" id="2.60.40.3110:FF:000001">
    <property type="entry name" value="Putative fimbrial outer membrane usher"/>
    <property type="match status" value="1"/>
</dbReference>
<dbReference type="EMBL" id="CQEJ01000035">
    <property type="protein sequence ID" value="CNL77902.1"/>
    <property type="molecule type" value="Genomic_DNA"/>
</dbReference>
<feature type="domain" description="PapC N-terminal" evidence="11">
    <location>
        <begin position="24"/>
        <end position="163"/>
    </location>
</feature>
<protein>
    <submittedName>
        <fullName evidence="12">Outer membrane fimbrial usher porin</fullName>
    </submittedName>
</protein>
<dbReference type="InterPro" id="IPR037224">
    <property type="entry name" value="PapC_N_sf"/>
</dbReference>
<dbReference type="GO" id="GO:0009279">
    <property type="term" value="C:cell outer membrane"/>
    <property type="evidence" value="ECO:0007669"/>
    <property type="project" value="UniProtKB-SubCell"/>
</dbReference>
<reference evidence="12 13" key="1">
    <citation type="submission" date="2015-03" db="EMBL/GenBank/DDBJ databases">
        <authorList>
            <person name="Murphy D."/>
        </authorList>
    </citation>
    <scope>NUCLEOTIDE SEQUENCE [LARGE SCALE GENOMIC DNA]</scope>
    <source>
        <strain evidence="12 13">IP06005</strain>
    </source>
</reference>
<dbReference type="InterPro" id="IPR025885">
    <property type="entry name" value="PapC_N"/>
</dbReference>
<dbReference type="Gene3D" id="2.60.40.3110">
    <property type="match status" value="1"/>
</dbReference>
<keyword evidence="5 9" id="KW-0812">Transmembrane</keyword>
<evidence type="ECO:0000256" key="1">
    <source>
        <dbReference type="ARBA" id="ARBA00004571"/>
    </source>
</evidence>
<keyword evidence="8 9" id="KW-0998">Cell outer membrane</keyword>
<dbReference type="STRING" id="1453495.AT01_1276"/>
<dbReference type="eggNOG" id="COG3188">
    <property type="taxonomic scope" value="Bacteria"/>
</dbReference>
<dbReference type="PANTHER" id="PTHR30451">
    <property type="entry name" value="OUTER MEMBRANE USHER PROTEIN"/>
    <property type="match status" value="1"/>
</dbReference>
<gene>
    <name evidence="12" type="primary">yqiG</name>
    <name evidence="12" type="ORF">ERS137965_03919</name>
</gene>
<evidence type="ECO:0000259" key="11">
    <source>
        <dbReference type="Pfam" id="PF13954"/>
    </source>
</evidence>
<dbReference type="InterPro" id="IPR043142">
    <property type="entry name" value="PapC-like_C_sf"/>
</dbReference>